<reference evidence="2 3" key="1">
    <citation type="submission" date="2018-10" db="EMBL/GenBank/DDBJ databases">
        <title>Tessaracoccus antarcticuss sp. nov., isolated from sediment.</title>
        <authorList>
            <person name="Zhou L.Y."/>
            <person name="Du Z.J."/>
        </authorList>
    </citation>
    <scope>NUCLEOTIDE SEQUENCE [LARGE SCALE GENOMIC DNA]</scope>
    <source>
        <strain evidence="2 3">JDX10</strain>
    </source>
</reference>
<evidence type="ECO:0000313" key="2">
    <source>
        <dbReference type="EMBL" id="RMB61829.1"/>
    </source>
</evidence>
<evidence type="ECO:0000256" key="1">
    <source>
        <dbReference type="SAM" id="Phobius"/>
    </source>
</evidence>
<proteinExistence type="predicted"/>
<accession>A0A3M0GL06</accession>
<keyword evidence="1" id="KW-1133">Transmembrane helix</keyword>
<gene>
    <name evidence="2" type="ORF">EAX62_04255</name>
</gene>
<name>A0A3M0GL06_9ACTN</name>
<comment type="caution">
    <text evidence="2">The sequence shown here is derived from an EMBL/GenBank/DDBJ whole genome shotgun (WGS) entry which is preliminary data.</text>
</comment>
<sequence>MPHDETRVDPLTKQVPLLWILLYVTCLMFGIVLAALMMPLQEGVVIVARIAFSIMMVLVLVILGLSTWRLTTALTVPRAAWRWVVVLVAAAAIVGVGLWSAAAHTPDESVWSMLGTAFLGALGFTLASAVGMQSLVKILASFTDAPRSHQTPQGR</sequence>
<keyword evidence="1" id="KW-0472">Membrane</keyword>
<feature type="transmembrane region" description="Helical" evidence="1">
    <location>
        <begin position="46"/>
        <end position="68"/>
    </location>
</feature>
<feature type="transmembrane region" description="Helical" evidence="1">
    <location>
        <begin position="17"/>
        <end position="40"/>
    </location>
</feature>
<organism evidence="2 3">
    <name type="scientific">Tessaracoccus antarcticus</name>
    <dbReference type="NCBI Taxonomy" id="2479848"/>
    <lineage>
        <taxon>Bacteria</taxon>
        <taxon>Bacillati</taxon>
        <taxon>Actinomycetota</taxon>
        <taxon>Actinomycetes</taxon>
        <taxon>Propionibacteriales</taxon>
        <taxon>Propionibacteriaceae</taxon>
        <taxon>Tessaracoccus</taxon>
    </lineage>
</organism>
<feature type="transmembrane region" description="Helical" evidence="1">
    <location>
        <begin position="111"/>
        <end position="132"/>
    </location>
</feature>
<protein>
    <submittedName>
        <fullName evidence="2">Uncharacterized protein</fullName>
    </submittedName>
</protein>
<keyword evidence="1" id="KW-0812">Transmembrane</keyword>
<dbReference type="EMBL" id="REFW01000001">
    <property type="protein sequence ID" value="RMB61829.1"/>
    <property type="molecule type" value="Genomic_DNA"/>
</dbReference>
<dbReference type="AlphaFoldDB" id="A0A3M0GL06"/>
<evidence type="ECO:0000313" key="3">
    <source>
        <dbReference type="Proteomes" id="UP000275256"/>
    </source>
</evidence>
<dbReference type="RefSeq" id="WP_121900377.1">
    <property type="nucleotide sequence ID" value="NZ_REFW01000001.1"/>
</dbReference>
<feature type="transmembrane region" description="Helical" evidence="1">
    <location>
        <begin position="80"/>
        <end position="99"/>
    </location>
</feature>
<keyword evidence="3" id="KW-1185">Reference proteome</keyword>
<dbReference type="Proteomes" id="UP000275256">
    <property type="component" value="Unassembled WGS sequence"/>
</dbReference>